<dbReference type="EMBL" id="FQVX01000002">
    <property type="protein sequence ID" value="SHG23856.1"/>
    <property type="molecule type" value="Genomic_DNA"/>
</dbReference>
<dbReference type="STRING" id="1070870.SAMN05444351_1920"/>
<gene>
    <name evidence="2" type="ORF">SAMN05444351_1920</name>
</gene>
<evidence type="ECO:0000313" key="2">
    <source>
        <dbReference type="EMBL" id="SHG23856.1"/>
    </source>
</evidence>
<proteinExistence type="predicted"/>
<dbReference type="InterPro" id="IPR025475">
    <property type="entry name" value="DUF4326"/>
</dbReference>
<sequence length="130" mass="14705">MTAPRRVQLSRARGWRKPAGTVVVARPSRWGNPFRVGETYLFPAGDPSDPAAWPVPTHREPGLSDDGARVVRCPDRATAVEWYRRWAGEAHREQARRLLRGRSLACWCPVDEPCHADVLLEMANPVRLRT</sequence>
<organism evidence="2 3">
    <name type="scientific">Geodermatophilus nigrescens</name>
    <dbReference type="NCBI Taxonomy" id="1070870"/>
    <lineage>
        <taxon>Bacteria</taxon>
        <taxon>Bacillati</taxon>
        <taxon>Actinomycetota</taxon>
        <taxon>Actinomycetes</taxon>
        <taxon>Geodermatophilales</taxon>
        <taxon>Geodermatophilaceae</taxon>
        <taxon>Geodermatophilus</taxon>
    </lineage>
</organism>
<accession>A0A1M5I662</accession>
<evidence type="ECO:0000259" key="1">
    <source>
        <dbReference type="Pfam" id="PF14216"/>
    </source>
</evidence>
<dbReference type="OrthoDB" id="3483205at2"/>
<name>A0A1M5I662_9ACTN</name>
<dbReference type="AlphaFoldDB" id="A0A1M5I662"/>
<dbReference type="Proteomes" id="UP000184471">
    <property type="component" value="Unassembled WGS sequence"/>
</dbReference>
<feature type="domain" description="DUF4326" evidence="1">
    <location>
        <begin position="11"/>
        <end position="121"/>
    </location>
</feature>
<dbReference type="Pfam" id="PF14216">
    <property type="entry name" value="DUF4326"/>
    <property type="match status" value="1"/>
</dbReference>
<dbReference type="RefSeq" id="WP_083628514.1">
    <property type="nucleotide sequence ID" value="NZ_FQVX01000002.1"/>
</dbReference>
<protein>
    <recommendedName>
        <fullName evidence="1">DUF4326 domain-containing protein</fullName>
    </recommendedName>
</protein>
<reference evidence="2 3" key="1">
    <citation type="submission" date="2016-11" db="EMBL/GenBank/DDBJ databases">
        <authorList>
            <person name="Jaros S."/>
            <person name="Januszkiewicz K."/>
            <person name="Wedrychowicz H."/>
        </authorList>
    </citation>
    <scope>NUCLEOTIDE SEQUENCE [LARGE SCALE GENOMIC DNA]</scope>
    <source>
        <strain evidence="2 3">DSM 45408</strain>
    </source>
</reference>
<keyword evidence="3" id="KW-1185">Reference proteome</keyword>
<evidence type="ECO:0000313" key="3">
    <source>
        <dbReference type="Proteomes" id="UP000184471"/>
    </source>
</evidence>